<feature type="compositionally biased region" description="Basic and acidic residues" evidence="1">
    <location>
        <begin position="181"/>
        <end position="197"/>
    </location>
</feature>
<proteinExistence type="predicted"/>
<evidence type="ECO:0000256" key="1">
    <source>
        <dbReference type="SAM" id="MobiDB-lite"/>
    </source>
</evidence>
<evidence type="ECO:0008006" key="4">
    <source>
        <dbReference type="Google" id="ProtNLM"/>
    </source>
</evidence>
<keyword evidence="2" id="KW-0812">Transmembrane</keyword>
<evidence type="ECO:0000256" key="2">
    <source>
        <dbReference type="SAM" id="Phobius"/>
    </source>
</evidence>
<dbReference type="InterPro" id="IPR012340">
    <property type="entry name" value="NA-bd_OB-fold"/>
</dbReference>
<evidence type="ECO:0000313" key="3">
    <source>
        <dbReference type="EMBL" id="HEG92279.1"/>
    </source>
</evidence>
<gene>
    <name evidence="3" type="ORF">ENP34_12735</name>
</gene>
<keyword evidence="2" id="KW-0472">Membrane</keyword>
<feature type="transmembrane region" description="Helical" evidence="2">
    <location>
        <begin position="69"/>
        <end position="92"/>
    </location>
</feature>
<dbReference type="Gene3D" id="2.40.50.140">
    <property type="entry name" value="Nucleic acid-binding proteins"/>
    <property type="match status" value="1"/>
</dbReference>
<reference evidence="3" key="1">
    <citation type="journal article" date="2020" name="mSystems">
        <title>Genome- and Community-Level Interaction Insights into Carbon Utilization and Element Cycling Functions of Hydrothermarchaeota in Hydrothermal Sediment.</title>
        <authorList>
            <person name="Zhou Z."/>
            <person name="Liu Y."/>
            <person name="Xu W."/>
            <person name="Pan J."/>
            <person name="Luo Z.H."/>
            <person name="Li M."/>
        </authorList>
    </citation>
    <scope>NUCLEOTIDE SEQUENCE [LARGE SCALE GENOMIC DNA]</scope>
    <source>
        <strain evidence="3">SpSt-210</strain>
    </source>
</reference>
<name>A0A831TK08_9BACT</name>
<dbReference type="EMBL" id="DSIY01000296">
    <property type="protein sequence ID" value="HEG92279.1"/>
    <property type="molecule type" value="Genomic_DNA"/>
</dbReference>
<sequence length="197" mass="20349">MLIYFGIALLGLLLLIVTLVIGELDDLLDFGADGDGVGPFNGKVLAASLTAFGSAGMLATYYDRSPVTGALIAAAAALAVGALAWWLIGLFYKQQATTEFSMSWTRGRLAEVTTAIPEGGLGQVLYRDATGSRQLLARSREGASIPAGQLVRIVDVVGTAVIVEPAGEAEPATRASGAERVAPERGEAGDRGQRADG</sequence>
<feature type="region of interest" description="Disordered" evidence="1">
    <location>
        <begin position="168"/>
        <end position="197"/>
    </location>
</feature>
<organism evidence="3">
    <name type="scientific">Thermorudis peleae</name>
    <dbReference type="NCBI Taxonomy" id="1382356"/>
    <lineage>
        <taxon>Bacteria</taxon>
        <taxon>Pseudomonadati</taxon>
        <taxon>Thermomicrobiota</taxon>
        <taxon>Thermomicrobia</taxon>
        <taxon>Thermomicrobia incertae sedis</taxon>
        <taxon>Thermorudis</taxon>
    </lineage>
</organism>
<comment type="caution">
    <text evidence="3">The sequence shown here is derived from an EMBL/GenBank/DDBJ whole genome shotgun (WGS) entry which is preliminary data.</text>
</comment>
<accession>A0A831TK08</accession>
<keyword evidence="2" id="KW-1133">Transmembrane helix</keyword>
<dbReference type="AlphaFoldDB" id="A0A831TK08"/>
<protein>
    <recommendedName>
        <fullName evidence="4">NfeD-like C-terminal domain-containing protein</fullName>
    </recommendedName>
</protein>